<evidence type="ECO:0000256" key="4">
    <source>
        <dbReference type="ARBA" id="ARBA00022692"/>
    </source>
</evidence>
<feature type="transmembrane region" description="Helical" evidence="7">
    <location>
        <begin position="175"/>
        <end position="198"/>
    </location>
</feature>
<evidence type="ECO:0000256" key="6">
    <source>
        <dbReference type="ARBA" id="ARBA00023136"/>
    </source>
</evidence>
<feature type="transmembrane region" description="Helical" evidence="7">
    <location>
        <begin position="229"/>
        <end position="250"/>
    </location>
</feature>
<comment type="subcellular location">
    <subcellularLocation>
        <location evidence="1">Cell membrane</location>
        <topology evidence="1">Multi-pass membrane protein</topology>
    </subcellularLocation>
</comment>
<dbReference type="AlphaFoldDB" id="A0AA37W0I3"/>
<feature type="transmembrane region" description="Helical" evidence="7">
    <location>
        <begin position="83"/>
        <end position="100"/>
    </location>
</feature>
<feature type="transmembrane region" description="Helical" evidence="7">
    <location>
        <begin position="49"/>
        <end position="71"/>
    </location>
</feature>
<feature type="transmembrane region" description="Helical" evidence="7">
    <location>
        <begin position="402"/>
        <end position="421"/>
    </location>
</feature>
<dbReference type="CDD" id="cd06173">
    <property type="entry name" value="MFS_MefA_like"/>
    <property type="match status" value="1"/>
</dbReference>
<comment type="caution">
    <text evidence="8">The sequence shown here is derived from an EMBL/GenBank/DDBJ whole genome shotgun (WGS) entry which is preliminary data.</text>
</comment>
<evidence type="ECO:0000256" key="2">
    <source>
        <dbReference type="ARBA" id="ARBA00022448"/>
    </source>
</evidence>
<dbReference type="SUPFAM" id="SSF103473">
    <property type="entry name" value="MFS general substrate transporter"/>
    <property type="match status" value="1"/>
</dbReference>
<evidence type="ECO:0008006" key="10">
    <source>
        <dbReference type="Google" id="ProtNLM"/>
    </source>
</evidence>
<accession>A0AA37W0I3</accession>
<reference evidence="8" key="2">
    <citation type="submission" date="2023-01" db="EMBL/GenBank/DDBJ databases">
        <title>Draft genome sequence of Paraferrimonas sedimenticola strain NBRC 101628.</title>
        <authorList>
            <person name="Sun Q."/>
            <person name="Mori K."/>
        </authorList>
    </citation>
    <scope>NUCLEOTIDE SEQUENCE</scope>
    <source>
        <strain evidence="8">NBRC 101628</strain>
    </source>
</reference>
<evidence type="ECO:0000256" key="3">
    <source>
        <dbReference type="ARBA" id="ARBA00022475"/>
    </source>
</evidence>
<feature type="transmembrane region" description="Helical" evidence="7">
    <location>
        <begin position="146"/>
        <end position="169"/>
    </location>
</feature>
<keyword evidence="9" id="KW-1185">Reference proteome</keyword>
<dbReference type="Proteomes" id="UP001161422">
    <property type="component" value="Unassembled WGS sequence"/>
</dbReference>
<evidence type="ECO:0000256" key="5">
    <source>
        <dbReference type="ARBA" id="ARBA00022989"/>
    </source>
</evidence>
<feature type="transmembrane region" description="Helical" evidence="7">
    <location>
        <begin position="333"/>
        <end position="356"/>
    </location>
</feature>
<sequence>MASQFKLLKAREFLPYFITQSLGAFNDNLFKNALLLLIAFELARDPAQIALYNNLAAGLFILPFLLFSALAGQVADKVPKPRLIRWLKFTELVLMLLAVIALQQNWLSGLLLILFLMGCQSAFFGPAKFSILPQQLPKSMLLGANALVEMGTFVAILLGTLLAAILFGLDEGLDWVSLGIVGCATVGWLASLSIPGLAASAPSLKINFNPFASWKASASLINHSRITRLSIVAISWFWFVGASILTQIPVMSQQYIGPMPEFVSFMLAAFVTGVAIGSLVCNKLLKGEITTRLMLPCGIALSILLLDIARIGASIEPLAITEDAAWSSFQLSAAHWHLLADMALLAFAAGAFVVPLQACLQHHSEQHMRARMIACNNLYNALFMVGSALFAMLVLGFMAGSIAMLMLLLALGNALVILWAWRQRRLLLLQQVTLA</sequence>
<dbReference type="Pfam" id="PF07690">
    <property type="entry name" value="MFS_1"/>
    <property type="match status" value="1"/>
</dbReference>
<dbReference type="InterPro" id="IPR011701">
    <property type="entry name" value="MFS"/>
</dbReference>
<keyword evidence="5 7" id="KW-1133">Transmembrane helix</keyword>
<organism evidence="8 9">
    <name type="scientific">Paraferrimonas sedimenticola</name>
    <dbReference type="NCBI Taxonomy" id="375674"/>
    <lineage>
        <taxon>Bacteria</taxon>
        <taxon>Pseudomonadati</taxon>
        <taxon>Pseudomonadota</taxon>
        <taxon>Gammaproteobacteria</taxon>
        <taxon>Alteromonadales</taxon>
        <taxon>Ferrimonadaceae</taxon>
        <taxon>Paraferrimonas</taxon>
    </lineage>
</organism>
<dbReference type="GO" id="GO:0022857">
    <property type="term" value="F:transmembrane transporter activity"/>
    <property type="evidence" value="ECO:0007669"/>
    <property type="project" value="InterPro"/>
</dbReference>
<dbReference type="EMBL" id="BSNC01000012">
    <property type="protein sequence ID" value="GLP97929.1"/>
    <property type="molecule type" value="Genomic_DNA"/>
</dbReference>
<dbReference type="InterPro" id="IPR036259">
    <property type="entry name" value="MFS_trans_sf"/>
</dbReference>
<feature type="transmembrane region" description="Helical" evidence="7">
    <location>
        <begin position="377"/>
        <end position="396"/>
    </location>
</feature>
<name>A0AA37W0I3_9GAMM</name>
<dbReference type="Gene3D" id="1.20.1250.20">
    <property type="entry name" value="MFS general substrate transporter like domains"/>
    <property type="match status" value="1"/>
</dbReference>
<dbReference type="PANTHER" id="PTHR43266:SF2">
    <property type="entry name" value="MAJOR FACILITATOR SUPERFAMILY (MFS) PROFILE DOMAIN-CONTAINING PROTEIN"/>
    <property type="match status" value="1"/>
</dbReference>
<keyword evidence="6 7" id="KW-0472">Membrane</keyword>
<evidence type="ECO:0000313" key="8">
    <source>
        <dbReference type="EMBL" id="GLP97929.1"/>
    </source>
</evidence>
<proteinExistence type="predicted"/>
<dbReference type="RefSeq" id="WP_095506851.1">
    <property type="nucleotide sequence ID" value="NZ_BSNC01000012.1"/>
</dbReference>
<gene>
    <name evidence="8" type="ORF">GCM10007895_32360</name>
</gene>
<feature type="transmembrane region" description="Helical" evidence="7">
    <location>
        <begin position="262"/>
        <end position="281"/>
    </location>
</feature>
<protein>
    <recommendedName>
        <fullName evidence="10">MFS transporter</fullName>
    </recommendedName>
</protein>
<evidence type="ECO:0000256" key="7">
    <source>
        <dbReference type="SAM" id="Phobius"/>
    </source>
</evidence>
<evidence type="ECO:0000256" key="1">
    <source>
        <dbReference type="ARBA" id="ARBA00004651"/>
    </source>
</evidence>
<reference evidence="8" key="1">
    <citation type="journal article" date="2014" name="Int. J. Syst. Evol. Microbiol.">
        <title>Complete genome sequence of Corynebacterium casei LMG S-19264T (=DSM 44701T), isolated from a smear-ripened cheese.</title>
        <authorList>
            <consortium name="US DOE Joint Genome Institute (JGI-PGF)"/>
            <person name="Walter F."/>
            <person name="Albersmeier A."/>
            <person name="Kalinowski J."/>
            <person name="Ruckert C."/>
        </authorList>
    </citation>
    <scope>NUCLEOTIDE SEQUENCE</scope>
    <source>
        <strain evidence="8">NBRC 101628</strain>
    </source>
</reference>
<keyword evidence="2" id="KW-0813">Transport</keyword>
<keyword evidence="4 7" id="KW-0812">Transmembrane</keyword>
<evidence type="ECO:0000313" key="9">
    <source>
        <dbReference type="Proteomes" id="UP001161422"/>
    </source>
</evidence>
<dbReference type="PANTHER" id="PTHR43266">
    <property type="entry name" value="MACROLIDE-EFFLUX PROTEIN"/>
    <property type="match status" value="1"/>
</dbReference>
<keyword evidence="3" id="KW-1003">Cell membrane</keyword>
<dbReference type="GO" id="GO:0005886">
    <property type="term" value="C:plasma membrane"/>
    <property type="evidence" value="ECO:0007669"/>
    <property type="project" value="UniProtKB-SubCell"/>
</dbReference>
<feature type="transmembrane region" description="Helical" evidence="7">
    <location>
        <begin position="106"/>
        <end position="125"/>
    </location>
</feature>
<feature type="transmembrane region" description="Helical" evidence="7">
    <location>
        <begin position="293"/>
        <end position="313"/>
    </location>
</feature>